<dbReference type="AlphaFoldDB" id="A0A1X1V772"/>
<dbReference type="Proteomes" id="UP000194000">
    <property type="component" value="Unassembled WGS sequence"/>
</dbReference>
<dbReference type="EMBL" id="LQOW01000002">
    <property type="protein sequence ID" value="ORV64925.1"/>
    <property type="molecule type" value="Genomic_DNA"/>
</dbReference>
<dbReference type="Gene3D" id="2.60.120.10">
    <property type="entry name" value="Jelly Rolls"/>
    <property type="match status" value="1"/>
</dbReference>
<dbReference type="STRING" id="1260918.AWC06_05075"/>
<protein>
    <submittedName>
        <fullName evidence="2">Cupin</fullName>
    </submittedName>
</protein>
<evidence type="ECO:0000313" key="2">
    <source>
        <dbReference type="EMBL" id="ORV64925.1"/>
    </source>
</evidence>
<dbReference type="PANTHER" id="PTHR38599:SF1">
    <property type="entry name" value="CUPIN DOMAIN PROTEIN (AFU_ORTHOLOGUE AFUA_3G13620)"/>
    <property type="match status" value="1"/>
</dbReference>
<dbReference type="InterPro" id="IPR014710">
    <property type="entry name" value="RmlC-like_jellyroll"/>
</dbReference>
<evidence type="ECO:0000313" key="3">
    <source>
        <dbReference type="Proteomes" id="UP000194000"/>
    </source>
</evidence>
<gene>
    <name evidence="2" type="ORF">AWC06_05075</name>
</gene>
<dbReference type="InterPro" id="IPR011051">
    <property type="entry name" value="RmlC_Cupin_sf"/>
</dbReference>
<dbReference type="InterPro" id="IPR013096">
    <property type="entry name" value="Cupin_2"/>
</dbReference>
<evidence type="ECO:0000259" key="1">
    <source>
        <dbReference type="Pfam" id="PF07883"/>
    </source>
</evidence>
<name>A0A1X1V772_9MYCO</name>
<proteinExistence type="predicted"/>
<organism evidence="2 3">
    <name type="scientific">Mycobacterium fragae</name>
    <dbReference type="NCBI Taxonomy" id="1260918"/>
    <lineage>
        <taxon>Bacteria</taxon>
        <taxon>Bacillati</taxon>
        <taxon>Actinomycetota</taxon>
        <taxon>Actinomycetes</taxon>
        <taxon>Mycobacteriales</taxon>
        <taxon>Mycobacteriaceae</taxon>
        <taxon>Mycobacterium</taxon>
    </lineage>
</organism>
<comment type="caution">
    <text evidence="2">The sequence shown here is derived from an EMBL/GenBank/DDBJ whole genome shotgun (WGS) entry which is preliminary data.</text>
</comment>
<reference evidence="2 3" key="1">
    <citation type="submission" date="2016-01" db="EMBL/GenBank/DDBJ databases">
        <title>The new phylogeny of the genus Mycobacterium.</title>
        <authorList>
            <person name="Tarcisio F."/>
            <person name="Conor M."/>
            <person name="Antonella G."/>
            <person name="Elisabetta G."/>
            <person name="Giulia F.S."/>
            <person name="Sara T."/>
            <person name="Anna F."/>
            <person name="Clotilde B."/>
            <person name="Roberto B."/>
            <person name="Veronica D.S."/>
            <person name="Fabio R."/>
            <person name="Monica P."/>
            <person name="Olivier J."/>
            <person name="Enrico T."/>
            <person name="Nicola S."/>
        </authorList>
    </citation>
    <scope>NUCLEOTIDE SEQUENCE [LARGE SCALE GENOMIC DNA]</scope>
    <source>
        <strain evidence="2 3">DSM 45731</strain>
    </source>
</reference>
<dbReference type="Pfam" id="PF07883">
    <property type="entry name" value="Cupin_2"/>
    <property type="match status" value="1"/>
</dbReference>
<keyword evidence="3" id="KW-1185">Reference proteome</keyword>
<feature type="domain" description="Cupin type-2" evidence="1">
    <location>
        <begin position="36"/>
        <end position="105"/>
    </location>
</feature>
<accession>A0A1X1V772</accession>
<dbReference type="PANTHER" id="PTHR38599">
    <property type="entry name" value="CUPIN DOMAIN PROTEIN (AFU_ORTHOLOGUE AFUA_3G13620)"/>
    <property type="match status" value="1"/>
</dbReference>
<sequence>MQDTTDSESESTITILQEVQSPLIPEGARVMTVLIKHPPGAPGYPPHRLPGGPGFGYMIDGELLFELEGEVPRVLRAGDAFWGPGGDVIHYQDANNRTDIPCSFVLTLFCVPGQPMREWVTEDELEERRGLRVTGA</sequence>
<dbReference type="SUPFAM" id="SSF51182">
    <property type="entry name" value="RmlC-like cupins"/>
    <property type="match status" value="1"/>
</dbReference>